<name>A0A6J4QM97_9ACTN</name>
<sequence>EAGGRVPARPQALAPRRAGRLRGGVPRGPGGDTGAGRRLL</sequence>
<feature type="non-terminal residue" evidence="2">
    <location>
        <position position="1"/>
    </location>
</feature>
<feature type="compositionally biased region" description="Low complexity" evidence="1">
    <location>
        <begin position="7"/>
        <end position="16"/>
    </location>
</feature>
<dbReference type="EMBL" id="CADCVH010000018">
    <property type="protein sequence ID" value="CAA9447733.1"/>
    <property type="molecule type" value="Genomic_DNA"/>
</dbReference>
<feature type="region of interest" description="Disordered" evidence="1">
    <location>
        <begin position="1"/>
        <end position="40"/>
    </location>
</feature>
<gene>
    <name evidence="2" type="ORF">AVDCRST_MAG02-568</name>
</gene>
<feature type="non-terminal residue" evidence="2">
    <location>
        <position position="40"/>
    </location>
</feature>
<feature type="compositionally biased region" description="Gly residues" evidence="1">
    <location>
        <begin position="21"/>
        <end position="34"/>
    </location>
</feature>
<protein>
    <submittedName>
        <fullName evidence="2">Uncharacterized protein</fullName>
    </submittedName>
</protein>
<dbReference type="AlphaFoldDB" id="A0A6J4QM97"/>
<proteinExistence type="predicted"/>
<organism evidence="2">
    <name type="scientific">uncultured Rubrobacteraceae bacterium</name>
    <dbReference type="NCBI Taxonomy" id="349277"/>
    <lineage>
        <taxon>Bacteria</taxon>
        <taxon>Bacillati</taxon>
        <taxon>Actinomycetota</taxon>
        <taxon>Rubrobacteria</taxon>
        <taxon>Rubrobacterales</taxon>
        <taxon>Rubrobacteraceae</taxon>
        <taxon>environmental samples</taxon>
    </lineage>
</organism>
<accession>A0A6J4QM97</accession>
<evidence type="ECO:0000313" key="2">
    <source>
        <dbReference type="EMBL" id="CAA9447733.1"/>
    </source>
</evidence>
<reference evidence="2" key="1">
    <citation type="submission" date="2020-02" db="EMBL/GenBank/DDBJ databases">
        <authorList>
            <person name="Meier V. D."/>
        </authorList>
    </citation>
    <scope>NUCLEOTIDE SEQUENCE</scope>
    <source>
        <strain evidence="2">AVDCRST_MAG02</strain>
    </source>
</reference>
<evidence type="ECO:0000256" key="1">
    <source>
        <dbReference type="SAM" id="MobiDB-lite"/>
    </source>
</evidence>